<sequence length="111" mass="12271">MKIKNVEGLTTDQINKELQNGAKFVIYQFTISIIVMTFRRSSDIYFIRSGENASVKGLSYTLISLLFGWWGIPWGPIYTIGSLFTNLGGGKNVTEEVLQSVNHSAHAAQAA</sequence>
<dbReference type="EMBL" id="JAUJEB010000008">
    <property type="protein sequence ID" value="MDN5216239.1"/>
    <property type="molecule type" value="Genomic_DNA"/>
</dbReference>
<accession>A0ABT8LEM3</accession>
<name>A0ABT8LEM3_9BACT</name>
<feature type="transmembrane region" description="Helical" evidence="1">
    <location>
        <begin position="20"/>
        <end position="38"/>
    </location>
</feature>
<feature type="transmembrane region" description="Helical" evidence="1">
    <location>
        <begin position="58"/>
        <end position="77"/>
    </location>
</feature>
<evidence type="ECO:0000313" key="2">
    <source>
        <dbReference type="EMBL" id="MDN5216239.1"/>
    </source>
</evidence>
<reference evidence="2" key="1">
    <citation type="submission" date="2023-06" db="EMBL/GenBank/DDBJ databases">
        <title>Genomic of Agaribacillus aureum.</title>
        <authorList>
            <person name="Wang G."/>
        </authorList>
    </citation>
    <scope>NUCLEOTIDE SEQUENCE</scope>
    <source>
        <strain evidence="2">BMA12</strain>
    </source>
</reference>
<dbReference type="RefSeq" id="WP_346761576.1">
    <property type="nucleotide sequence ID" value="NZ_JAUJEB010000008.1"/>
</dbReference>
<proteinExistence type="predicted"/>
<keyword evidence="1" id="KW-0472">Membrane</keyword>
<evidence type="ECO:0000313" key="3">
    <source>
        <dbReference type="Proteomes" id="UP001172083"/>
    </source>
</evidence>
<keyword evidence="1" id="KW-0812">Transmembrane</keyword>
<dbReference type="Proteomes" id="UP001172083">
    <property type="component" value="Unassembled WGS sequence"/>
</dbReference>
<protein>
    <submittedName>
        <fullName evidence="2">Uncharacterized protein</fullName>
    </submittedName>
</protein>
<keyword evidence="1" id="KW-1133">Transmembrane helix</keyword>
<evidence type="ECO:0000256" key="1">
    <source>
        <dbReference type="SAM" id="Phobius"/>
    </source>
</evidence>
<keyword evidence="3" id="KW-1185">Reference proteome</keyword>
<comment type="caution">
    <text evidence="2">The sequence shown here is derived from an EMBL/GenBank/DDBJ whole genome shotgun (WGS) entry which is preliminary data.</text>
</comment>
<gene>
    <name evidence="2" type="ORF">QQ020_29495</name>
</gene>
<organism evidence="2 3">
    <name type="scientific">Agaribacillus aureus</name>
    <dbReference type="NCBI Taxonomy" id="3051825"/>
    <lineage>
        <taxon>Bacteria</taxon>
        <taxon>Pseudomonadati</taxon>
        <taxon>Bacteroidota</taxon>
        <taxon>Cytophagia</taxon>
        <taxon>Cytophagales</taxon>
        <taxon>Splendidivirgaceae</taxon>
        <taxon>Agaribacillus</taxon>
    </lineage>
</organism>